<evidence type="ECO:0000313" key="3">
    <source>
        <dbReference type="Proteomes" id="UP000823941"/>
    </source>
</evidence>
<gene>
    <name evidence="2" type="ORF">JYU34_002187</name>
</gene>
<dbReference type="InterPro" id="IPR029071">
    <property type="entry name" value="Ubiquitin-like_domsf"/>
</dbReference>
<dbReference type="InterPro" id="IPR040610">
    <property type="entry name" value="SNRNP25_ubiquitin"/>
</dbReference>
<dbReference type="CDD" id="cd17058">
    <property type="entry name" value="Ubl_SNRNP25"/>
    <property type="match status" value="1"/>
</dbReference>
<evidence type="ECO:0000259" key="1">
    <source>
        <dbReference type="Pfam" id="PF18036"/>
    </source>
</evidence>
<dbReference type="Gene3D" id="3.10.20.90">
    <property type="entry name" value="Phosphatidylinositol 3-kinase Catalytic Subunit, Chain A, domain 1"/>
    <property type="match status" value="1"/>
</dbReference>
<dbReference type="Proteomes" id="UP000823941">
    <property type="component" value="Chromosome 4"/>
</dbReference>
<proteinExistence type="predicted"/>
<evidence type="ECO:0000313" key="2">
    <source>
        <dbReference type="EMBL" id="KAG7311184.1"/>
    </source>
</evidence>
<dbReference type="SUPFAM" id="SSF54236">
    <property type="entry name" value="Ubiquitin-like"/>
    <property type="match status" value="1"/>
</dbReference>
<dbReference type="InterPro" id="IPR039690">
    <property type="entry name" value="SNRNP25"/>
</dbReference>
<protein>
    <recommendedName>
        <fullName evidence="1">SNRNP25 ubiquitin-like domain-containing protein</fullName>
    </recommendedName>
</protein>
<reference evidence="2 3" key="1">
    <citation type="submission" date="2021-06" db="EMBL/GenBank/DDBJ databases">
        <title>A haploid diamondback moth (Plutella xylostella L.) genome assembly resolves 31 chromosomes and identifies a diamide resistance mutation.</title>
        <authorList>
            <person name="Ward C.M."/>
            <person name="Perry K.D."/>
            <person name="Baker G."/>
            <person name="Powis K."/>
            <person name="Heckel D.G."/>
            <person name="Baxter S.W."/>
        </authorList>
    </citation>
    <scope>NUCLEOTIDE SEQUENCE [LARGE SCALE GENOMIC DNA]</scope>
    <source>
        <strain evidence="2 3">LV</strain>
        <tissue evidence="2">Single pupa</tissue>
    </source>
</reference>
<dbReference type="EMBL" id="JAHIBW010000004">
    <property type="protein sequence ID" value="KAG7311184.1"/>
    <property type="molecule type" value="Genomic_DNA"/>
</dbReference>
<accession>A0ABQ7R1K9</accession>
<name>A0ABQ7R1K9_PLUXY</name>
<dbReference type="Pfam" id="PF18036">
    <property type="entry name" value="Ubiquitin_4"/>
    <property type="match status" value="1"/>
</dbReference>
<dbReference type="PANTHER" id="PTHR14942:SF0">
    <property type="entry name" value="U11_U12 SMALL NUCLEAR RIBONUCLEOPROTEIN 25 KDA PROTEIN"/>
    <property type="match status" value="1"/>
</dbReference>
<dbReference type="PANTHER" id="PTHR14942">
    <property type="entry name" value="U11/U12 SMALL NUCLEAR RIBONUCLEOPROTEIN 25 KDA PROTEIN"/>
    <property type="match status" value="1"/>
</dbReference>
<feature type="domain" description="SNRNP25 ubiquitin-like" evidence="1">
    <location>
        <begin position="58"/>
        <end position="145"/>
    </location>
</feature>
<keyword evidence="3" id="KW-1185">Reference proteome</keyword>
<comment type="caution">
    <text evidence="2">The sequence shown here is derived from an EMBL/GenBank/DDBJ whole genome shotgun (WGS) entry which is preliminary data.</text>
</comment>
<sequence length="155" mass="17860">MESVENIANTLSHDELLEITKSSLCTLISCDSLLSDLPTDIILEEVLSQIAVEHGQSITIYVLREDEPVLKVIVPQNITVLSLKKAIARHFEIYQQRINSKVKISWKYIWKTYDLNYEGVILDSDLCKIDDYGVTNKVTLTFKKKRKKKQLIYLT</sequence>
<organism evidence="2 3">
    <name type="scientific">Plutella xylostella</name>
    <name type="common">Diamondback moth</name>
    <name type="synonym">Plutella maculipennis</name>
    <dbReference type="NCBI Taxonomy" id="51655"/>
    <lineage>
        <taxon>Eukaryota</taxon>
        <taxon>Metazoa</taxon>
        <taxon>Ecdysozoa</taxon>
        <taxon>Arthropoda</taxon>
        <taxon>Hexapoda</taxon>
        <taxon>Insecta</taxon>
        <taxon>Pterygota</taxon>
        <taxon>Neoptera</taxon>
        <taxon>Endopterygota</taxon>
        <taxon>Lepidoptera</taxon>
        <taxon>Glossata</taxon>
        <taxon>Ditrysia</taxon>
        <taxon>Yponomeutoidea</taxon>
        <taxon>Plutellidae</taxon>
        <taxon>Plutella</taxon>
    </lineage>
</organism>